<dbReference type="AlphaFoldDB" id="A0A4R2NJX1"/>
<keyword evidence="2" id="KW-1185">Reference proteome</keyword>
<dbReference type="EMBL" id="SLXL01000010">
    <property type="protein sequence ID" value="TCP21545.1"/>
    <property type="molecule type" value="Genomic_DNA"/>
</dbReference>
<comment type="caution">
    <text evidence="1">The sequence shown here is derived from an EMBL/GenBank/DDBJ whole genome shotgun (WGS) entry which is preliminary data.</text>
</comment>
<sequence length="35" mass="3962">MSIVANPFVVLLDANVLFPFRVRDVLLTFAHEGLF</sequence>
<dbReference type="Proteomes" id="UP000295733">
    <property type="component" value="Unassembled WGS sequence"/>
</dbReference>
<reference evidence="1 2" key="1">
    <citation type="submission" date="2019-03" db="EMBL/GenBank/DDBJ databases">
        <title>Genomic Encyclopedia of Type Strains, Phase IV (KMG-IV): sequencing the most valuable type-strain genomes for metagenomic binning, comparative biology and taxonomic classification.</title>
        <authorList>
            <person name="Goeker M."/>
        </authorList>
    </citation>
    <scope>NUCLEOTIDE SEQUENCE [LARGE SCALE GENOMIC DNA]</scope>
    <source>
        <strain evidence="1 2">DSM 2781</strain>
    </source>
</reference>
<evidence type="ECO:0000313" key="2">
    <source>
        <dbReference type="Proteomes" id="UP000295733"/>
    </source>
</evidence>
<proteinExistence type="predicted"/>
<name>A0A4R2NJX1_RHOAD</name>
<evidence type="ECO:0000313" key="1">
    <source>
        <dbReference type="EMBL" id="TCP21545.1"/>
    </source>
</evidence>
<evidence type="ECO:0008006" key="3">
    <source>
        <dbReference type="Google" id="ProtNLM"/>
    </source>
</evidence>
<accession>A0A4R2NJX1</accession>
<organism evidence="1 2">
    <name type="scientific">Rhodovulum adriaticum</name>
    <name type="common">Rhodopseudomonas adriatica</name>
    <dbReference type="NCBI Taxonomy" id="35804"/>
    <lineage>
        <taxon>Bacteria</taxon>
        <taxon>Pseudomonadati</taxon>
        <taxon>Pseudomonadota</taxon>
        <taxon>Alphaproteobacteria</taxon>
        <taxon>Rhodobacterales</taxon>
        <taxon>Paracoccaceae</taxon>
        <taxon>Rhodovulum</taxon>
    </lineage>
</organism>
<gene>
    <name evidence="1" type="ORF">EV656_11010</name>
</gene>
<protein>
    <recommendedName>
        <fullName evidence="3">PIN domain-containing protein</fullName>
    </recommendedName>
</protein>